<dbReference type="RefSeq" id="WP_270078241.1">
    <property type="nucleotide sequence ID" value="NZ_CP115174.1"/>
</dbReference>
<protein>
    <submittedName>
        <fullName evidence="2">Uncharacterized protein</fullName>
    </submittedName>
</protein>
<keyword evidence="3" id="KW-1185">Reference proteome</keyword>
<keyword evidence="1" id="KW-1133">Transmembrane helix</keyword>
<accession>A0ABY7NUM3</accession>
<evidence type="ECO:0000313" key="3">
    <source>
        <dbReference type="Proteomes" id="UP001210865"/>
    </source>
</evidence>
<reference evidence="2 3" key="1">
    <citation type="submission" date="2022-12" db="EMBL/GenBank/DDBJ databases">
        <title>Sphingomonas abieness sp. nov., an endophytic bacterium isolated from Abies koreana.</title>
        <authorList>
            <person name="Jiang L."/>
            <person name="Lee J."/>
        </authorList>
    </citation>
    <scope>NUCLEOTIDE SEQUENCE [LARGE SCALE GENOMIC DNA]</scope>
    <source>
        <strain evidence="3">PAMB 00755</strain>
    </source>
</reference>
<evidence type="ECO:0000256" key="1">
    <source>
        <dbReference type="SAM" id="Phobius"/>
    </source>
</evidence>
<gene>
    <name evidence="2" type="ORF">PBT88_05665</name>
</gene>
<keyword evidence="1" id="KW-0812">Transmembrane</keyword>
<feature type="transmembrane region" description="Helical" evidence="1">
    <location>
        <begin position="107"/>
        <end position="124"/>
    </location>
</feature>
<name>A0ABY7NUM3_9SPHN</name>
<dbReference type="EMBL" id="CP115174">
    <property type="protein sequence ID" value="WBO23609.1"/>
    <property type="molecule type" value="Genomic_DNA"/>
</dbReference>
<dbReference type="Proteomes" id="UP001210865">
    <property type="component" value="Chromosome"/>
</dbReference>
<feature type="transmembrane region" description="Helical" evidence="1">
    <location>
        <begin position="34"/>
        <end position="56"/>
    </location>
</feature>
<proteinExistence type="predicted"/>
<feature type="transmembrane region" description="Helical" evidence="1">
    <location>
        <begin position="81"/>
        <end position="100"/>
    </location>
</feature>
<organism evidence="2 3">
    <name type="scientific">Sphingomonas abietis</name>
    <dbReference type="NCBI Taxonomy" id="3012344"/>
    <lineage>
        <taxon>Bacteria</taxon>
        <taxon>Pseudomonadati</taxon>
        <taxon>Pseudomonadota</taxon>
        <taxon>Alphaproteobacteria</taxon>
        <taxon>Sphingomonadales</taxon>
        <taxon>Sphingomonadaceae</taxon>
        <taxon>Sphingomonas</taxon>
    </lineage>
</organism>
<sequence length="251" mass="27712">MADYRDMPGSARLDGERSGGLLIDQRSLTIRQKILQMASIFLWVSLGLAVVVYLGAPRDQWLDQARSSSAMTSLWFQPDGWIVTAFMVPMILGGVVLVLNLRAMLKLTVLALLFATLVGGTALAQRGYVMVMDDRVLIHPALPWHHDVYFALADATVTARGCHLWHSKSTAHHQIIFKVRGGPDGGQTVDLGEAADRDIGAWLAVMRDYDDGYLPFPEQAGRHAAHDPECLRYWLDGLSSQQASQFARLLG</sequence>
<evidence type="ECO:0000313" key="2">
    <source>
        <dbReference type="EMBL" id="WBO23609.1"/>
    </source>
</evidence>
<keyword evidence="1" id="KW-0472">Membrane</keyword>